<accession>A0ABV4DR34</accession>
<evidence type="ECO:0000256" key="2">
    <source>
        <dbReference type="ARBA" id="ARBA00022448"/>
    </source>
</evidence>
<dbReference type="InterPro" id="IPR050153">
    <property type="entry name" value="Metal_Ion_Import_ABC"/>
</dbReference>
<name>A0ABV4DR34_9LACO</name>
<evidence type="ECO:0000259" key="5">
    <source>
        <dbReference type="PROSITE" id="PS50893"/>
    </source>
</evidence>
<dbReference type="PANTHER" id="PTHR42734">
    <property type="entry name" value="METAL TRANSPORT SYSTEM ATP-BINDING PROTEIN TM_0124-RELATED"/>
    <property type="match status" value="1"/>
</dbReference>
<dbReference type="Proteomes" id="UP001565236">
    <property type="component" value="Unassembled WGS sequence"/>
</dbReference>
<dbReference type="Gene3D" id="3.40.50.300">
    <property type="entry name" value="P-loop containing nucleotide triphosphate hydrolases"/>
    <property type="match status" value="1"/>
</dbReference>
<gene>
    <name evidence="6" type="ORF">AALT52_08470</name>
</gene>
<dbReference type="SMART" id="SM00382">
    <property type="entry name" value="AAA"/>
    <property type="match status" value="1"/>
</dbReference>
<evidence type="ECO:0000256" key="3">
    <source>
        <dbReference type="ARBA" id="ARBA00022741"/>
    </source>
</evidence>
<comment type="caution">
    <text evidence="6">The sequence shown here is derived from an EMBL/GenBank/DDBJ whole genome shotgun (WGS) entry which is preliminary data.</text>
</comment>
<organism evidence="6 7">
    <name type="scientific">Ligilactobacillus faecis</name>
    <dbReference type="NCBI Taxonomy" id="762833"/>
    <lineage>
        <taxon>Bacteria</taxon>
        <taxon>Bacillati</taxon>
        <taxon>Bacillota</taxon>
        <taxon>Bacilli</taxon>
        <taxon>Lactobacillales</taxon>
        <taxon>Lactobacillaceae</taxon>
        <taxon>Ligilactobacillus</taxon>
    </lineage>
</organism>
<dbReference type="SUPFAM" id="SSF52540">
    <property type="entry name" value="P-loop containing nucleoside triphosphate hydrolases"/>
    <property type="match status" value="1"/>
</dbReference>
<evidence type="ECO:0000313" key="7">
    <source>
        <dbReference type="Proteomes" id="UP001565236"/>
    </source>
</evidence>
<reference evidence="6 7" key="1">
    <citation type="submission" date="2024-03" db="EMBL/GenBank/DDBJ databases">
        <title>Mouse gut bacterial collection (mGBC) of GemPharmatech.</title>
        <authorList>
            <person name="He Y."/>
            <person name="Dong L."/>
            <person name="Wu D."/>
            <person name="Gao X."/>
            <person name="Lin Z."/>
        </authorList>
    </citation>
    <scope>NUCLEOTIDE SEQUENCE [LARGE SCALE GENOMIC DNA]</scope>
    <source>
        <strain evidence="6 7">15-30</strain>
    </source>
</reference>
<keyword evidence="4 6" id="KW-0067">ATP-binding</keyword>
<sequence length="221" mass="25087">MKPIISVHNLDLAIPDRKLFSNLSFEIPQGALTCITGENGVGKTTLVKHLLQDLAHNYTVHTVFNVARDEVQYVPQLRNIDDDYPLCIRDFVAFGLKKRAFFWNRQVRDQKLAQILAETKLTRIKDQPLGRASGGEKQRAYLAQALCADPKLLILDEATASLDTTNKHELLQMLKQVMQKHELTILFITHDPELIERYADYELHLADQTGTLIKRGGKADV</sequence>
<keyword evidence="3" id="KW-0547">Nucleotide-binding</keyword>
<evidence type="ECO:0000313" key="6">
    <source>
        <dbReference type="EMBL" id="MEY8662920.1"/>
    </source>
</evidence>
<dbReference type="PROSITE" id="PS50893">
    <property type="entry name" value="ABC_TRANSPORTER_2"/>
    <property type="match status" value="1"/>
</dbReference>
<comment type="similarity">
    <text evidence="1">Belongs to the ABC transporter superfamily.</text>
</comment>
<evidence type="ECO:0000256" key="1">
    <source>
        <dbReference type="ARBA" id="ARBA00005417"/>
    </source>
</evidence>
<proteinExistence type="inferred from homology"/>
<dbReference type="RefSeq" id="WP_369942830.1">
    <property type="nucleotide sequence ID" value="NZ_JBCLUF010000034.1"/>
</dbReference>
<dbReference type="EMBL" id="JBCLUF010000034">
    <property type="protein sequence ID" value="MEY8662920.1"/>
    <property type="molecule type" value="Genomic_DNA"/>
</dbReference>
<keyword evidence="2" id="KW-0813">Transport</keyword>
<dbReference type="GO" id="GO:0005524">
    <property type="term" value="F:ATP binding"/>
    <property type="evidence" value="ECO:0007669"/>
    <property type="project" value="UniProtKB-KW"/>
</dbReference>
<dbReference type="InterPro" id="IPR003593">
    <property type="entry name" value="AAA+_ATPase"/>
</dbReference>
<feature type="domain" description="ABC transporter" evidence="5">
    <location>
        <begin position="5"/>
        <end position="221"/>
    </location>
</feature>
<evidence type="ECO:0000256" key="4">
    <source>
        <dbReference type="ARBA" id="ARBA00022840"/>
    </source>
</evidence>
<protein>
    <submittedName>
        <fullName evidence="6">ATP-binding cassette domain-containing protein</fullName>
    </submittedName>
</protein>
<dbReference type="Pfam" id="PF00005">
    <property type="entry name" value="ABC_tran"/>
    <property type="match status" value="1"/>
</dbReference>
<dbReference type="PANTHER" id="PTHR42734:SF17">
    <property type="entry name" value="METAL TRANSPORT SYSTEM ATP-BINDING PROTEIN TM_0124-RELATED"/>
    <property type="match status" value="1"/>
</dbReference>
<dbReference type="InterPro" id="IPR003439">
    <property type="entry name" value="ABC_transporter-like_ATP-bd"/>
</dbReference>
<keyword evidence="7" id="KW-1185">Reference proteome</keyword>
<dbReference type="InterPro" id="IPR027417">
    <property type="entry name" value="P-loop_NTPase"/>
</dbReference>